<dbReference type="OrthoDB" id="4835412at2759"/>
<feature type="region of interest" description="Disordered" evidence="1">
    <location>
        <begin position="1135"/>
        <end position="1158"/>
    </location>
</feature>
<feature type="compositionally biased region" description="Basic and acidic residues" evidence="1">
    <location>
        <begin position="1059"/>
        <end position="1068"/>
    </location>
</feature>
<proteinExistence type="predicted"/>
<feature type="region of interest" description="Disordered" evidence="1">
    <location>
        <begin position="399"/>
        <end position="473"/>
    </location>
</feature>
<feature type="compositionally biased region" description="Polar residues" evidence="1">
    <location>
        <begin position="415"/>
        <end position="428"/>
    </location>
</feature>
<feature type="compositionally biased region" description="Polar residues" evidence="1">
    <location>
        <begin position="985"/>
        <end position="994"/>
    </location>
</feature>
<sequence length="1364" mass="151959">MRNHTGSVLHIIVHSRKAPLQSAVRLTAGNRSYGDISGEDDFDMARINAFRKEREEELERLDNHYSSSQAAIEAQVRGEVDHLFQQFQLGMQQLYTNLTKTVGITIDNQVQLRMKQERLRREHDTKKGEVELRFTNEASKLIISTPRAGRHLKPPLLPSQGLVPSQGISNTANTLGHHVQPAAASVDRTPPGQQRIPPKSLASDDMSRDRVLHQPPRKEYLAPLPTPMPTPEDLTQQQRRLIPAESRHAEPRSIEHRPAETQLAKPRIDTPPVEPYAEPRQVEPRYIESRSAEQHHVGRHIEHSFNEQRRIEQRQAEPNSVMRHHDERHTEQDSAKLKNIGQQSEHRSVEQRQLEPRHIEPRPIQSIAARLGHEEPGHLERQPPAAIIVDKASDLPFKISAATPPRQDGKRKATDTPSSEQANVVTSTKRPRTREKPTGDNLEPQAHTDRSPRSTRRSSGAATGAAKDSRVKTVKRTIPFQEVYQDGKAQFKHKIFAWPRDSDNWYIVRCDEHQVHFNNGNPIHGAAKHVHSPQHGHLEKRHDLAMEICGHLVLDCNAELAELNNREFERALKEDKYQVFNMNLLTKEGRRRLTDGPTHNADAAGSPSSPSTLGKKKSKPPTQPASAITRPEEGKFYLGFWAPTKKWYMLIILPIRPDGSLKEVGLKEKLQQTDLMSNVPKCYRSDRISLRIIGWQPAYSDGGAKADKREYPVMFFDSPVQKHSVGWLPGAKLRPVDLYNPPDNADKKGLAMARDWYAIRMMHRKDWEELKRLGPGEPPSPTPSEGDGGKSEPWTSLRSAHLDDMSPIRDKSNGPGQFFGSGSSEEGSDIADAEDPMTMDIGPIPEPVDSNYVDEDSGSENSDVDVEMRNAAPNDAASSDVSDVIHPGRRNTTSRRGSQRSIRGRDMSIDDGKAKEYTTATSKTDAAQTTSAETPAESEGQTHPTGIPEQDHYRRIAQAKAMAAVKEAASRSRATSETPEMLSRPPNTTLQMQPANAPMVEGNPEVVSRPSHANHSHSRSEDAPSLSKSSGTGEANDARSKNDQRGVVDKGQETTQAETRAEPKMDSYKLYDSIRAQMNGLSSRAASVPANVGGGIYSPFGPPAQPAQTKVFVEDMARQPPNGSHIMSPPLSHTSAMMPARSSSTTPTDGLESGRNTPKLVIPEDASSWKLMHNGSSEPVQQIRASFTSKSSSPVSTTSLQAAAQTLAEPTPQLGTPIHDKQETFDVSQFHGPEGIKWVREGPNKPFLRLVTDPMRKWAETARESSLKATIEPAQIQWIETDHPEGDRDKQRVRLTTRHNRELVLIFETNSANGRSQKAALQGRRFVSWVKRMNGKVEWRDETGSRSGSHRESQGDECRSITVE</sequence>
<feature type="region of interest" description="Disordered" evidence="1">
    <location>
        <begin position="1338"/>
        <end position="1364"/>
    </location>
</feature>
<feature type="compositionally biased region" description="Acidic residues" evidence="1">
    <location>
        <begin position="826"/>
        <end position="837"/>
    </location>
</feature>
<gene>
    <name evidence="2" type="ORF">N0V93_002746</name>
</gene>
<feature type="compositionally biased region" description="Polar residues" evidence="1">
    <location>
        <begin position="918"/>
        <end position="944"/>
    </location>
</feature>
<feature type="compositionally biased region" description="Polar residues" evidence="1">
    <location>
        <begin position="1135"/>
        <end position="1148"/>
    </location>
</feature>
<feature type="compositionally biased region" description="Acidic residues" evidence="1">
    <location>
        <begin position="852"/>
        <end position="865"/>
    </location>
</feature>
<feature type="compositionally biased region" description="Basic and acidic residues" evidence="1">
    <location>
        <begin position="903"/>
        <end position="916"/>
    </location>
</feature>
<feature type="compositionally biased region" description="Basic and acidic residues" evidence="1">
    <location>
        <begin position="1036"/>
        <end position="1052"/>
    </location>
</feature>
<organism evidence="2 3">
    <name type="scientific">Gnomoniopsis smithogilvyi</name>
    <dbReference type="NCBI Taxonomy" id="1191159"/>
    <lineage>
        <taxon>Eukaryota</taxon>
        <taxon>Fungi</taxon>
        <taxon>Dikarya</taxon>
        <taxon>Ascomycota</taxon>
        <taxon>Pezizomycotina</taxon>
        <taxon>Sordariomycetes</taxon>
        <taxon>Sordariomycetidae</taxon>
        <taxon>Diaporthales</taxon>
        <taxon>Gnomoniaceae</taxon>
        <taxon>Gnomoniopsis</taxon>
    </lineage>
</organism>
<dbReference type="EMBL" id="JAPEVB010000002">
    <property type="protein sequence ID" value="KAJ4393534.1"/>
    <property type="molecule type" value="Genomic_DNA"/>
</dbReference>
<feature type="compositionally biased region" description="Basic and acidic residues" evidence="1">
    <location>
        <begin position="800"/>
        <end position="812"/>
    </location>
</feature>
<feature type="compositionally biased region" description="Low complexity" evidence="1">
    <location>
        <begin position="958"/>
        <end position="967"/>
    </location>
</feature>
<feature type="compositionally biased region" description="Basic and acidic residues" evidence="1">
    <location>
        <begin position="344"/>
        <end position="361"/>
    </location>
</feature>
<feature type="compositionally biased region" description="Basic and acidic residues" evidence="1">
    <location>
        <begin position="323"/>
        <end position="336"/>
    </location>
</feature>
<feature type="compositionally biased region" description="Low complexity" evidence="1">
    <location>
        <begin position="457"/>
        <end position="466"/>
    </location>
</feature>
<protein>
    <submittedName>
        <fullName evidence="2">Uncharacterized protein</fullName>
    </submittedName>
</protein>
<feature type="region of interest" description="Disordered" evidence="1">
    <location>
        <begin position="771"/>
        <end position="1068"/>
    </location>
</feature>
<feature type="region of interest" description="Disordered" evidence="1">
    <location>
        <begin position="592"/>
        <end position="628"/>
    </location>
</feature>
<keyword evidence="3" id="KW-1185">Reference proteome</keyword>
<evidence type="ECO:0000256" key="1">
    <source>
        <dbReference type="SAM" id="MobiDB-lite"/>
    </source>
</evidence>
<feature type="region of interest" description="Disordered" evidence="1">
    <location>
        <begin position="291"/>
        <end position="310"/>
    </location>
</feature>
<evidence type="ECO:0000313" key="3">
    <source>
        <dbReference type="Proteomes" id="UP001140453"/>
    </source>
</evidence>
<accession>A0A9W8YX16</accession>
<feature type="region of interest" description="Disordered" evidence="1">
    <location>
        <begin position="316"/>
        <end position="362"/>
    </location>
</feature>
<feature type="region of interest" description="Disordered" evidence="1">
    <location>
        <begin position="181"/>
        <end position="281"/>
    </location>
</feature>
<name>A0A9W8YX16_9PEZI</name>
<feature type="compositionally biased region" description="Basic and acidic residues" evidence="1">
    <location>
        <begin position="205"/>
        <end position="220"/>
    </location>
</feature>
<comment type="caution">
    <text evidence="2">The sequence shown here is derived from an EMBL/GenBank/DDBJ whole genome shotgun (WGS) entry which is preliminary data.</text>
</comment>
<evidence type="ECO:0000313" key="2">
    <source>
        <dbReference type="EMBL" id="KAJ4393534.1"/>
    </source>
</evidence>
<dbReference type="Proteomes" id="UP001140453">
    <property type="component" value="Unassembled WGS sequence"/>
</dbReference>
<reference evidence="2" key="1">
    <citation type="submission" date="2022-10" db="EMBL/GenBank/DDBJ databases">
        <title>Tapping the CABI collections for fungal endophytes: first genome assemblies for Collariella, Neodidymelliopsis, Ascochyta clinopodiicola, Didymella pomorum, Didymosphaeria variabile, Neocosmospora piperis and Neocucurbitaria cava.</title>
        <authorList>
            <person name="Hill R."/>
        </authorList>
    </citation>
    <scope>NUCLEOTIDE SEQUENCE</scope>
    <source>
        <strain evidence="2">IMI 355082</strain>
    </source>
</reference>
<feature type="compositionally biased region" description="Basic and acidic residues" evidence="1">
    <location>
        <begin position="245"/>
        <end position="259"/>
    </location>
</feature>
<feature type="compositionally biased region" description="Low complexity" evidence="1">
    <location>
        <begin position="813"/>
        <end position="825"/>
    </location>
</feature>